<dbReference type="InterPro" id="IPR048494">
    <property type="entry name" value="Dit-like_N"/>
</dbReference>
<name>A0ABV4E983_9GAMM</name>
<evidence type="ECO:0000259" key="2">
    <source>
        <dbReference type="Pfam" id="PF21821"/>
    </source>
</evidence>
<feature type="compositionally biased region" description="Polar residues" evidence="1">
    <location>
        <begin position="161"/>
        <end position="170"/>
    </location>
</feature>
<evidence type="ECO:0000313" key="4">
    <source>
        <dbReference type="Proteomes" id="UP001565243"/>
    </source>
</evidence>
<reference evidence="3 4" key="1">
    <citation type="submission" date="2024-07" db="EMBL/GenBank/DDBJ databases">
        <authorList>
            <person name="Hebao G."/>
        </authorList>
    </citation>
    <scope>NUCLEOTIDE SEQUENCE [LARGE SCALE GENOMIC DNA]</scope>
    <source>
        <strain evidence="3 4">ACCC 02193</strain>
    </source>
</reference>
<dbReference type="Proteomes" id="UP001565243">
    <property type="component" value="Unassembled WGS sequence"/>
</dbReference>
<organism evidence="3 4">
    <name type="scientific">Erwinia aeris</name>
    <dbReference type="NCBI Taxonomy" id="3239803"/>
    <lineage>
        <taxon>Bacteria</taxon>
        <taxon>Pseudomonadati</taxon>
        <taxon>Pseudomonadota</taxon>
        <taxon>Gammaproteobacteria</taxon>
        <taxon>Enterobacterales</taxon>
        <taxon>Erwiniaceae</taxon>
        <taxon>Erwinia</taxon>
    </lineage>
</organism>
<dbReference type="EMBL" id="JBGFFX010000007">
    <property type="protein sequence ID" value="MEY8771425.1"/>
    <property type="molecule type" value="Genomic_DNA"/>
</dbReference>
<sequence length="188" mass="20212">MIKGFPTLLMQSKRKIGLLIPNVVMKESHTDKLNVTTHPVEAGATIADHAYLSPAELTMEVGFSGGGSLVDFMDTTQFGIQTSLSPAESYQNLRELMTNRQPLTVVTGKRLYNNMLITSISVTTDASTEHVLFASLGLTELMITQTRTLSSAEKENMAQGAKTSAVQNNGKKVARPGPANVVLTRGSS</sequence>
<keyword evidence="4" id="KW-1185">Reference proteome</keyword>
<comment type="caution">
    <text evidence="3">The sequence shown here is derived from an EMBL/GenBank/DDBJ whole genome shotgun (WGS) entry which is preliminary data.</text>
</comment>
<feature type="domain" description="Dit-like phage tail protein N-terminal" evidence="2">
    <location>
        <begin position="22"/>
        <end position="149"/>
    </location>
</feature>
<feature type="region of interest" description="Disordered" evidence="1">
    <location>
        <begin position="154"/>
        <end position="188"/>
    </location>
</feature>
<proteinExistence type="predicted"/>
<gene>
    <name evidence="3" type="ORF">AB6T85_13540</name>
</gene>
<evidence type="ECO:0000313" key="3">
    <source>
        <dbReference type="EMBL" id="MEY8771425.1"/>
    </source>
</evidence>
<dbReference type="Pfam" id="PF21821">
    <property type="entry name" value="Dit_like"/>
    <property type="match status" value="1"/>
</dbReference>
<accession>A0ABV4E983</accession>
<protein>
    <submittedName>
        <fullName evidence="3">Phage baseplate protein</fullName>
    </submittedName>
</protein>
<dbReference type="RefSeq" id="WP_369895831.1">
    <property type="nucleotide sequence ID" value="NZ_JBGFFX010000007.1"/>
</dbReference>
<evidence type="ECO:0000256" key="1">
    <source>
        <dbReference type="SAM" id="MobiDB-lite"/>
    </source>
</evidence>